<dbReference type="SUPFAM" id="SSF48726">
    <property type="entry name" value="Immunoglobulin"/>
    <property type="match status" value="1"/>
</dbReference>
<protein>
    <recommendedName>
        <fullName evidence="3">Ig-like domain-containing protein</fullName>
    </recommendedName>
</protein>
<evidence type="ECO:0000313" key="4">
    <source>
        <dbReference type="EMBL" id="CAF0782717.1"/>
    </source>
</evidence>
<evidence type="ECO:0000313" key="7">
    <source>
        <dbReference type="EMBL" id="CAF3706498.1"/>
    </source>
</evidence>
<dbReference type="InterPro" id="IPR007110">
    <property type="entry name" value="Ig-like_dom"/>
</dbReference>
<feature type="compositionally biased region" description="Basic and acidic residues" evidence="1">
    <location>
        <begin position="365"/>
        <end position="377"/>
    </location>
</feature>
<dbReference type="OrthoDB" id="10029323at2759"/>
<dbReference type="PROSITE" id="PS50835">
    <property type="entry name" value="IG_LIKE"/>
    <property type="match status" value="1"/>
</dbReference>
<dbReference type="EMBL" id="CAJNOG010000032">
    <property type="protein sequence ID" value="CAF0804222.1"/>
    <property type="molecule type" value="Genomic_DNA"/>
</dbReference>
<comment type="caution">
    <text evidence="8">The sequence shown here is derived from an EMBL/GenBank/DDBJ whole genome shotgun (WGS) entry which is preliminary data.</text>
</comment>
<dbReference type="AlphaFoldDB" id="A0A818X9M1"/>
<name>A0A818X9M1_9BILA</name>
<feature type="chain" id="PRO_5035616923" description="Ig-like domain-containing protein" evidence="2">
    <location>
        <begin position="25"/>
        <end position="377"/>
    </location>
</feature>
<evidence type="ECO:0000256" key="1">
    <source>
        <dbReference type="SAM" id="MobiDB-lite"/>
    </source>
</evidence>
<proteinExistence type="predicted"/>
<feature type="domain" description="Ig-like" evidence="3">
    <location>
        <begin position="56"/>
        <end position="149"/>
    </location>
</feature>
<dbReference type="Proteomes" id="UP000663881">
    <property type="component" value="Unassembled WGS sequence"/>
</dbReference>
<evidence type="ECO:0000259" key="3">
    <source>
        <dbReference type="PROSITE" id="PS50835"/>
    </source>
</evidence>
<keyword evidence="2" id="KW-0732">Signal</keyword>
<reference evidence="8" key="1">
    <citation type="submission" date="2021-02" db="EMBL/GenBank/DDBJ databases">
        <authorList>
            <person name="Nowell W R."/>
        </authorList>
    </citation>
    <scope>NUCLEOTIDE SEQUENCE</scope>
</reference>
<dbReference type="Proteomes" id="UP000663891">
    <property type="component" value="Unassembled WGS sequence"/>
</dbReference>
<dbReference type="EMBL" id="CAJOAY010001484">
    <property type="protein sequence ID" value="CAF3848904.1"/>
    <property type="molecule type" value="Genomic_DNA"/>
</dbReference>
<feature type="signal peptide" evidence="2">
    <location>
        <begin position="1"/>
        <end position="24"/>
    </location>
</feature>
<dbReference type="InterPro" id="IPR013783">
    <property type="entry name" value="Ig-like_fold"/>
</dbReference>
<feature type="compositionally biased region" description="Basic and acidic residues" evidence="1">
    <location>
        <begin position="335"/>
        <end position="353"/>
    </location>
</feature>
<evidence type="ECO:0000313" key="6">
    <source>
        <dbReference type="EMBL" id="CAF0882018.1"/>
    </source>
</evidence>
<dbReference type="InterPro" id="IPR003599">
    <property type="entry name" value="Ig_sub"/>
</dbReference>
<dbReference type="EMBL" id="CAJOBB010000710">
    <property type="protein sequence ID" value="CAF3735763.1"/>
    <property type="molecule type" value="Genomic_DNA"/>
</dbReference>
<evidence type="ECO:0000313" key="8">
    <source>
        <dbReference type="EMBL" id="CAF3735763.1"/>
    </source>
</evidence>
<dbReference type="EMBL" id="CAJOAZ010000744">
    <property type="protein sequence ID" value="CAF3706498.1"/>
    <property type="molecule type" value="Genomic_DNA"/>
</dbReference>
<evidence type="ECO:0000256" key="2">
    <source>
        <dbReference type="SAM" id="SignalP"/>
    </source>
</evidence>
<dbReference type="SMART" id="SM00409">
    <property type="entry name" value="IG"/>
    <property type="match status" value="2"/>
</dbReference>
<dbReference type="EMBL" id="CAJNON010000055">
    <property type="protein sequence ID" value="CAF0882018.1"/>
    <property type="molecule type" value="Genomic_DNA"/>
</dbReference>
<evidence type="ECO:0000313" key="5">
    <source>
        <dbReference type="EMBL" id="CAF0804222.1"/>
    </source>
</evidence>
<feature type="compositionally biased region" description="Acidic residues" evidence="1">
    <location>
        <begin position="354"/>
        <end position="363"/>
    </location>
</feature>
<dbReference type="Gene3D" id="2.60.40.10">
    <property type="entry name" value="Immunoglobulins"/>
    <property type="match status" value="1"/>
</dbReference>
<dbReference type="InterPro" id="IPR036179">
    <property type="entry name" value="Ig-like_dom_sf"/>
</dbReference>
<dbReference type="Proteomes" id="UP000663844">
    <property type="component" value="Unassembled WGS sequence"/>
</dbReference>
<evidence type="ECO:0000313" key="10">
    <source>
        <dbReference type="Proteomes" id="UP000663868"/>
    </source>
</evidence>
<dbReference type="InterPro" id="IPR013151">
    <property type="entry name" value="Immunoglobulin_dom"/>
</dbReference>
<gene>
    <name evidence="4" type="ORF">IZO911_LOCUS5939</name>
    <name evidence="5" type="ORF">JYZ213_LOCUS5421</name>
    <name evidence="8" type="ORF">KXQ929_LOCUS13343</name>
    <name evidence="9" type="ORF">OKA104_LOCUS21378</name>
    <name evidence="7" type="ORF">OXD698_LOCUS12653</name>
    <name evidence="6" type="ORF">VCS650_LOCUS8299</name>
</gene>
<dbReference type="Proteomes" id="UP000663868">
    <property type="component" value="Unassembled WGS sequence"/>
</dbReference>
<dbReference type="EMBL" id="CAJNOE010000036">
    <property type="protein sequence ID" value="CAF0782717.1"/>
    <property type="molecule type" value="Genomic_DNA"/>
</dbReference>
<organism evidence="8 10">
    <name type="scientific">Adineta steineri</name>
    <dbReference type="NCBI Taxonomy" id="433720"/>
    <lineage>
        <taxon>Eukaryota</taxon>
        <taxon>Metazoa</taxon>
        <taxon>Spiralia</taxon>
        <taxon>Gnathifera</taxon>
        <taxon>Rotifera</taxon>
        <taxon>Eurotatoria</taxon>
        <taxon>Bdelloidea</taxon>
        <taxon>Adinetida</taxon>
        <taxon>Adinetidae</taxon>
        <taxon>Adineta</taxon>
    </lineage>
</organism>
<sequence length="377" mass="43382">MFNSRYFNFFTILAITSFLSLTNAAFCSNLTSTNDKDTACFLESATLNPALLRTSSSSLILPCHVARSKRATVEWWYQDFLKTINIKIYPMYPTVRPTVFRFITSTPVSSPGANETDLIDVSILLRHVNVDDSGIYRCVIRSWSDAPMTNIEDNFWEENPTLPTLSYHVELSGPRICQTEFDKSPCFQKTRTTSPAIINAYQVAFLQCVVQNKKHKVFWVLGNATENSALIIDHLISNQHNGDRLRRLFPTSQYDYSIELTVNNDTRERIYSCVIDRSGELEATLFTYIIRPINLETITDRTIKTHKNVTTTMKESEKKIENIIPHDALAPQEIDELREKSTHEHVKSTKHDNDNDDDDDTDLPEFYRREETSPKKE</sequence>
<dbReference type="Proteomes" id="UP000663860">
    <property type="component" value="Unassembled WGS sequence"/>
</dbReference>
<evidence type="ECO:0000313" key="9">
    <source>
        <dbReference type="EMBL" id="CAF3848904.1"/>
    </source>
</evidence>
<dbReference type="Proteomes" id="UP000663845">
    <property type="component" value="Unassembled WGS sequence"/>
</dbReference>
<dbReference type="Pfam" id="PF00047">
    <property type="entry name" value="ig"/>
    <property type="match status" value="1"/>
</dbReference>
<feature type="region of interest" description="Disordered" evidence="1">
    <location>
        <begin position="323"/>
        <end position="377"/>
    </location>
</feature>
<accession>A0A818X9M1</accession>